<gene>
    <name evidence="1" type="ORF">F1325_17865</name>
</gene>
<evidence type="ECO:0000313" key="2">
    <source>
        <dbReference type="Proteomes" id="UP000464700"/>
    </source>
</evidence>
<proteinExistence type="predicted"/>
<dbReference type="AlphaFoldDB" id="A0A6I7DH70"/>
<keyword evidence="2" id="KW-1185">Reference proteome</keyword>
<sequence>MPTPLNIVNNKALQYLKNHPSTESYHIKTIGQFLTYLKDSILSLFNTNHKFTYLGNKSIPEFNLEHIKEDLVTFLQNPCLNNQQDKDKEGFLTYQFQYLPTQAGILPNFYDTYHSGSLEPNELISQLINYGNKLIKEELNDKKQLDKNYINDILSNIETYLQKQNTQPTIELRNKISTIINA</sequence>
<protein>
    <submittedName>
        <fullName evidence="1">Uncharacterized protein</fullName>
    </submittedName>
</protein>
<dbReference type="Proteomes" id="UP000464700">
    <property type="component" value="Chromosome"/>
</dbReference>
<dbReference type="KEGG" id="pcol:F1325_17865"/>
<name>A0A6I7DH70_9GAMM</name>
<accession>A0A6I7DH70</accession>
<dbReference type="RefSeq" id="WP_109374338.1">
    <property type="nucleotide sequence ID" value="NZ_CP043925.1"/>
</dbReference>
<dbReference type="EMBL" id="CP043925">
    <property type="protein sequence ID" value="QHN12197.1"/>
    <property type="molecule type" value="Genomic_DNA"/>
</dbReference>
<organism evidence="1 2">
    <name type="scientific">Proteus columbae</name>
    <dbReference type="NCBI Taxonomy" id="1987580"/>
    <lineage>
        <taxon>Bacteria</taxon>
        <taxon>Pseudomonadati</taxon>
        <taxon>Pseudomonadota</taxon>
        <taxon>Gammaproteobacteria</taxon>
        <taxon>Enterobacterales</taxon>
        <taxon>Morganellaceae</taxon>
        <taxon>Proteus</taxon>
    </lineage>
</organism>
<evidence type="ECO:0000313" key="1">
    <source>
        <dbReference type="EMBL" id="QHN12197.1"/>
    </source>
</evidence>
<reference evidence="1 2" key="1">
    <citation type="submission" date="2019-09" db="EMBL/GenBank/DDBJ databases">
        <title>Emergence of a chromosome-mediated tetracycline resistance gene in Proteus strain.</title>
        <authorList>
            <person name="He D."/>
            <person name="Wang L."/>
        </authorList>
    </citation>
    <scope>NUCLEOTIDE SEQUENCE [LARGE SCALE GENOMIC DNA]</scope>
    <source>
        <strain evidence="1 2">T60</strain>
    </source>
</reference>